<evidence type="ECO:0000256" key="4">
    <source>
        <dbReference type="ARBA" id="ARBA00022989"/>
    </source>
</evidence>
<evidence type="ECO:0000256" key="5">
    <source>
        <dbReference type="ARBA" id="ARBA00023136"/>
    </source>
</evidence>
<comment type="subcellular location">
    <subcellularLocation>
        <location evidence="1">Cell membrane</location>
        <topology evidence="1">Multi-pass membrane protein</topology>
    </subcellularLocation>
</comment>
<keyword evidence="2" id="KW-1003">Cell membrane</keyword>
<protein>
    <recommendedName>
        <fullName evidence="9">MFS transporter</fullName>
    </recommendedName>
</protein>
<dbReference type="EMBL" id="JBHSAM010000028">
    <property type="protein sequence ID" value="MFC4101156.1"/>
    <property type="molecule type" value="Genomic_DNA"/>
</dbReference>
<keyword evidence="3 6" id="KW-0812">Transmembrane</keyword>
<comment type="caution">
    <text evidence="7">The sequence shown here is derived from an EMBL/GenBank/DDBJ whole genome shotgun (WGS) entry which is preliminary data.</text>
</comment>
<keyword evidence="4 6" id="KW-1133">Transmembrane helix</keyword>
<accession>A0ABV8K554</accession>
<dbReference type="RefSeq" id="WP_377719781.1">
    <property type="nucleotide sequence ID" value="NZ_JBHSAM010000028.1"/>
</dbReference>
<keyword evidence="8" id="KW-1185">Reference proteome</keyword>
<reference evidence="8" key="1">
    <citation type="journal article" date="2019" name="Int. J. Syst. Evol. Microbiol.">
        <title>The Global Catalogue of Microorganisms (GCM) 10K type strain sequencing project: providing services to taxonomists for standard genome sequencing and annotation.</title>
        <authorList>
            <consortium name="The Broad Institute Genomics Platform"/>
            <consortium name="The Broad Institute Genome Sequencing Center for Infectious Disease"/>
            <person name="Wu L."/>
            <person name="Ma J."/>
        </authorList>
    </citation>
    <scope>NUCLEOTIDE SEQUENCE [LARGE SCALE GENOMIC DNA]</scope>
    <source>
        <strain evidence="8">IBRC-M 10987</strain>
    </source>
</reference>
<keyword evidence="5 6" id="KW-0472">Membrane</keyword>
<dbReference type="SUPFAM" id="SSF103473">
    <property type="entry name" value="MFS general substrate transporter"/>
    <property type="match status" value="1"/>
</dbReference>
<organism evidence="7 8">
    <name type="scientific">Paenibacillus xanthanilyticus</name>
    <dbReference type="NCBI Taxonomy" id="1783531"/>
    <lineage>
        <taxon>Bacteria</taxon>
        <taxon>Bacillati</taxon>
        <taxon>Bacillota</taxon>
        <taxon>Bacilli</taxon>
        <taxon>Bacillales</taxon>
        <taxon>Paenibacillaceae</taxon>
        <taxon>Paenibacillus</taxon>
    </lineage>
</organism>
<feature type="transmembrane region" description="Helical" evidence="6">
    <location>
        <begin position="40"/>
        <end position="62"/>
    </location>
</feature>
<proteinExistence type="predicted"/>
<dbReference type="Proteomes" id="UP001595715">
    <property type="component" value="Unassembled WGS sequence"/>
</dbReference>
<evidence type="ECO:0000256" key="3">
    <source>
        <dbReference type="ARBA" id="ARBA00022692"/>
    </source>
</evidence>
<dbReference type="PANTHER" id="PTHR23513:SF6">
    <property type="entry name" value="MAJOR FACILITATOR SUPERFAMILY ASSOCIATED DOMAIN-CONTAINING PROTEIN"/>
    <property type="match status" value="1"/>
</dbReference>
<sequence>MDRNFILLLAAGGIQTAGIKIYKLALPLMLYDRTDSSVAMSVMCAVEFLPNLCLAAFIGVWIDRASKKHWMLESVVMQSIMLFIIYDDLARGLGIALLGAIRRFPCCGERQHSAVHGFPVQHHVERRTLKRKRSSFSLRTSNRRRCHAPPAAAEQKLSAFACSLKVVQL</sequence>
<gene>
    <name evidence="7" type="ORF">ACFOZ8_16055</name>
</gene>
<evidence type="ECO:0000256" key="2">
    <source>
        <dbReference type="ARBA" id="ARBA00022475"/>
    </source>
</evidence>
<dbReference type="PANTHER" id="PTHR23513">
    <property type="entry name" value="INTEGRAL MEMBRANE EFFLUX PROTEIN-RELATED"/>
    <property type="match status" value="1"/>
</dbReference>
<evidence type="ECO:0000313" key="8">
    <source>
        <dbReference type="Proteomes" id="UP001595715"/>
    </source>
</evidence>
<evidence type="ECO:0000256" key="1">
    <source>
        <dbReference type="ARBA" id="ARBA00004651"/>
    </source>
</evidence>
<name>A0ABV8K554_9BACL</name>
<evidence type="ECO:0000313" key="7">
    <source>
        <dbReference type="EMBL" id="MFC4101156.1"/>
    </source>
</evidence>
<evidence type="ECO:0000256" key="6">
    <source>
        <dbReference type="SAM" id="Phobius"/>
    </source>
</evidence>
<evidence type="ECO:0008006" key="9">
    <source>
        <dbReference type="Google" id="ProtNLM"/>
    </source>
</evidence>
<dbReference type="InterPro" id="IPR036259">
    <property type="entry name" value="MFS_trans_sf"/>
</dbReference>